<dbReference type="InterPro" id="IPR021352">
    <property type="entry name" value="DUF2971"/>
</dbReference>
<keyword evidence="2" id="KW-1185">Reference proteome</keyword>
<reference evidence="1" key="1">
    <citation type="submission" date="2016-01" db="EMBL/GenBank/DDBJ databases">
        <authorList>
            <person name="Peeters C."/>
        </authorList>
    </citation>
    <scope>NUCLEOTIDE SEQUENCE [LARGE SCALE GENOMIC DNA]</scope>
    <source>
        <strain evidence="1">LMG 29323</strain>
    </source>
</reference>
<dbReference type="AlphaFoldDB" id="A0A157ZTX8"/>
<protein>
    <recommendedName>
        <fullName evidence="3">DUF2971 domain-containing protein</fullName>
    </recommendedName>
</protein>
<evidence type="ECO:0000313" key="2">
    <source>
        <dbReference type="Proteomes" id="UP000054911"/>
    </source>
</evidence>
<accession>A0A157ZTX8</accession>
<sequence length="253" mass="29101">MLYKFLSEPDARKTDRFDGIVDNGQLWVACPHSFNDPFEFKVVLDLQADEETHRAHFMAWKPWATEAEFQSWRGGLNGAQWAIEQTIRGDLLASFGVVCFTEHWDNELLWAHYARNHTGFCVGFDETALTSWNEVTSHGKVHYAVTVPIYHPFKEQADIFAHKAIFHKSFAWTYEAEYRLLFRKSSVLLNFPDGAVREIILGCRAPQGLRDRARALAKSTSSIEVYQATEDFRAYSVGREIVAKNVFPMTSHF</sequence>
<proteinExistence type="predicted"/>
<comment type="caution">
    <text evidence="1">The sequence shown here is derived from an EMBL/GenBank/DDBJ whole genome shotgun (WGS) entry which is preliminary data.</text>
</comment>
<dbReference type="RefSeq" id="WP_160147416.1">
    <property type="nucleotide sequence ID" value="NZ_FCOE02000003.1"/>
</dbReference>
<evidence type="ECO:0000313" key="1">
    <source>
        <dbReference type="EMBL" id="SAK49004.1"/>
    </source>
</evidence>
<dbReference type="OrthoDB" id="4119964at2"/>
<evidence type="ECO:0008006" key="3">
    <source>
        <dbReference type="Google" id="ProtNLM"/>
    </source>
</evidence>
<name>A0A157ZTX8_9BURK</name>
<dbReference type="STRING" id="1777141.AWB80_01290"/>
<dbReference type="Pfam" id="PF11185">
    <property type="entry name" value="DUF2971"/>
    <property type="match status" value="1"/>
</dbReference>
<dbReference type="Proteomes" id="UP000054911">
    <property type="component" value="Unassembled WGS sequence"/>
</dbReference>
<gene>
    <name evidence="1" type="ORF">AWB80_01290</name>
</gene>
<organism evidence="1 2">
    <name type="scientific">Caballeronia pedi</name>
    <dbReference type="NCBI Taxonomy" id="1777141"/>
    <lineage>
        <taxon>Bacteria</taxon>
        <taxon>Pseudomonadati</taxon>
        <taxon>Pseudomonadota</taxon>
        <taxon>Betaproteobacteria</taxon>
        <taxon>Burkholderiales</taxon>
        <taxon>Burkholderiaceae</taxon>
        <taxon>Caballeronia</taxon>
    </lineage>
</organism>
<dbReference type="EMBL" id="FCOE02000003">
    <property type="protein sequence ID" value="SAK49004.1"/>
    <property type="molecule type" value="Genomic_DNA"/>
</dbReference>